<accession>A0A2Z6RCP7</accession>
<dbReference type="InterPro" id="IPR045087">
    <property type="entry name" value="Cu-oxidase_fam"/>
</dbReference>
<dbReference type="GO" id="GO:0005507">
    <property type="term" value="F:copper ion binding"/>
    <property type="evidence" value="ECO:0007669"/>
    <property type="project" value="InterPro"/>
</dbReference>
<organism evidence="7 8">
    <name type="scientific">Rhizophagus clarus</name>
    <dbReference type="NCBI Taxonomy" id="94130"/>
    <lineage>
        <taxon>Eukaryota</taxon>
        <taxon>Fungi</taxon>
        <taxon>Fungi incertae sedis</taxon>
        <taxon>Mucoromycota</taxon>
        <taxon>Glomeromycotina</taxon>
        <taxon>Glomeromycetes</taxon>
        <taxon>Glomerales</taxon>
        <taxon>Glomeraceae</taxon>
        <taxon>Rhizophagus</taxon>
    </lineage>
</organism>
<comment type="caution">
    <text evidence="7">The sequence shown here is derived from an EMBL/GenBank/DDBJ whole genome shotgun (WGS) entry which is preliminary data.</text>
</comment>
<protein>
    <recommendedName>
        <fullName evidence="9">Plastocyanin-like domain-containing protein</fullName>
    </recommendedName>
</protein>
<evidence type="ECO:0000313" key="8">
    <source>
        <dbReference type="Proteomes" id="UP000247702"/>
    </source>
</evidence>
<keyword evidence="2" id="KW-0186">Copper</keyword>
<evidence type="ECO:0000256" key="2">
    <source>
        <dbReference type="ARBA" id="ARBA00023008"/>
    </source>
</evidence>
<dbReference type="SUPFAM" id="SSF49503">
    <property type="entry name" value="Cupredoxins"/>
    <property type="match status" value="3"/>
</dbReference>
<evidence type="ECO:0000259" key="6">
    <source>
        <dbReference type="Pfam" id="PF07732"/>
    </source>
</evidence>
<dbReference type="EMBL" id="BEXD01003113">
    <property type="protein sequence ID" value="GBC00288.1"/>
    <property type="molecule type" value="Genomic_DNA"/>
</dbReference>
<dbReference type="GO" id="GO:0016491">
    <property type="term" value="F:oxidoreductase activity"/>
    <property type="evidence" value="ECO:0007669"/>
    <property type="project" value="InterPro"/>
</dbReference>
<evidence type="ECO:0000256" key="3">
    <source>
        <dbReference type="SAM" id="SignalP"/>
    </source>
</evidence>
<feature type="domain" description="Plastocyanin-like" evidence="6">
    <location>
        <begin position="45"/>
        <end position="158"/>
    </location>
</feature>
<dbReference type="Proteomes" id="UP000247702">
    <property type="component" value="Unassembled WGS sequence"/>
</dbReference>
<dbReference type="InterPro" id="IPR008972">
    <property type="entry name" value="Cupredoxin"/>
</dbReference>
<evidence type="ECO:0000256" key="1">
    <source>
        <dbReference type="ARBA" id="ARBA00010609"/>
    </source>
</evidence>
<sequence length="540" mass="61222">MTLYKIFFCFYCTIVLATLISSTPIWDKNVRAYEPKTNIFDLTIKKVSLAPDGFSRILSTINGQYPGPTIEVNKGDRVVINVHNELGEQTAIHSHGMFQRGTPWFDGTLGQSQCGIPDNYTFTYDYTVSDQFGTYCHSHAMTQYVDGIVGALIIHDPDDPYIAEYDEEILVMLTDYHHTDSQILLESFFTPASGGEETRKLKFLFMVSVPDNGLINGKNNFDCSKAPPGSTCVDNAGLAKFEFIPEKRYRLRIINTSAFSSFFFSIDKHVMEIIEVEGSYTKRNKVHRLPINVAQRYSVIVTANQPVDNYIMRSEFQKECMPDGASKLPIITAIVHYDGAPEDSAPKAAPWKDFLEECIDLDHKTLQPLYEEKLLEATKEMELVIAFHNDSLGIVKAYLNESTYVPDLYSPSLLKVFAGQEYDLPPARNAFIFDNFEVIDVSFINTDNGEHPFHIHGHQFWVLGIGNGTKVDKDALNKVNPIERDTSTIPANGWTVLRFVVDNPGWHLQSGLLMQLIEFPEEIKKMNPPQEWVRLCDLTY</sequence>
<dbReference type="STRING" id="94130.A0A2Z6RCP7"/>
<dbReference type="Pfam" id="PF07732">
    <property type="entry name" value="Cu-oxidase_3"/>
    <property type="match status" value="1"/>
</dbReference>
<evidence type="ECO:0000259" key="4">
    <source>
        <dbReference type="Pfam" id="PF00394"/>
    </source>
</evidence>
<dbReference type="Pfam" id="PF07731">
    <property type="entry name" value="Cu-oxidase_2"/>
    <property type="match status" value="1"/>
</dbReference>
<gene>
    <name evidence="7" type="ORF">RclHR1_03800004</name>
</gene>
<keyword evidence="3" id="KW-0732">Signal</keyword>
<dbReference type="Gene3D" id="2.60.40.420">
    <property type="entry name" value="Cupredoxins - blue copper proteins"/>
    <property type="match status" value="3"/>
</dbReference>
<feature type="domain" description="Plastocyanin-like" evidence="5">
    <location>
        <begin position="420"/>
        <end position="519"/>
    </location>
</feature>
<dbReference type="FunFam" id="2.60.40.420:FF:000045">
    <property type="entry name" value="Laccase 2"/>
    <property type="match status" value="1"/>
</dbReference>
<name>A0A2Z6RCP7_9GLOM</name>
<dbReference type="PANTHER" id="PTHR11709">
    <property type="entry name" value="MULTI-COPPER OXIDASE"/>
    <property type="match status" value="1"/>
</dbReference>
<dbReference type="InterPro" id="IPR011706">
    <property type="entry name" value="Cu-oxidase_C"/>
</dbReference>
<reference evidence="7 8" key="1">
    <citation type="submission" date="2017-11" db="EMBL/GenBank/DDBJ databases">
        <title>The genome of Rhizophagus clarus HR1 reveals common genetic basis of auxotrophy among arbuscular mycorrhizal fungi.</title>
        <authorList>
            <person name="Kobayashi Y."/>
        </authorList>
    </citation>
    <scope>NUCLEOTIDE SEQUENCE [LARGE SCALE GENOMIC DNA]</scope>
    <source>
        <strain evidence="7 8">HR1</strain>
    </source>
</reference>
<dbReference type="InterPro" id="IPR001117">
    <property type="entry name" value="Cu-oxidase_2nd"/>
</dbReference>
<evidence type="ECO:0008006" key="9">
    <source>
        <dbReference type="Google" id="ProtNLM"/>
    </source>
</evidence>
<dbReference type="AlphaFoldDB" id="A0A2Z6RCP7"/>
<keyword evidence="8" id="KW-1185">Reference proteome</keyword>
<feature type="domain" description="Plastocyanin-like" evidence="4">
    <location>
        <begin position="168"/>
        <end position="340"/>
    </location>
</feature>
<comment type="similarity">
    <text evidence="1">Belongs to the multicopper oxidase family.</text>
</comment>
<dbReference type="Pfam" id="PF00394">
    <property type="entry name" value="Cu-oxidase"/>
    <property type="match status" value="1"/>
</dbReference>
<evidence type="ECO:0000313" key="7">
    <source>
        <dbReference type="EMBL" id="GBC00288.1"/>
    </source>
</evidence>
<evidence type="ECO:0000259" key="5">
    <source>
        <dbReference type="Pfam" id="PF07731"/>
    </source>
</evidence>
<feature type="chain" id="PRO_5016373678" description="Plastocyanin-like domain-containing protein" evidence="3">
    <location>
        <begin position="18"/>
        <end position="540"/>
    </location>
</feature>
<dbReference type="InterPro" id="IPR011707">
    <property type="entry name" value="Cu-oxidase-like_N"/>
</dbReference>
<proteinExistence type="inferred from homology"/>
<feature type="signal peptide" evidence="3">
    <location>
        <begin position="1"/>
        <end position="17"/>
    </location>
</feature>
<dbReference type="PANTHER" id="PTHR11709:SF511">
    <property type="entry name" value="LACCASE"/>
    <property type="match status" value="1"/>
</dbReference>